<dbReference type="STRING" id="1233.SAMN05216387_101170"/>
<dbReference type="EMBL" id="FOBH01000001">
    <property type="protein sequence ID" value="SEK32947.1"/>
    <property type="molecule type" value="Genomic_DNA"/>
</dbReference>
<name>A0A1H7G664_9PROT</name>
<evidence type="ECO:0000313" key="1">
    <source>
        <dbReference type="EMBL" id="SEK32947.1"/>
    </source>
</evidence>
<evidence type="ECO:0000313" key="2">
    <source>
        <dbReference type="Proteomes" id="UP000198620"/>
    </source>
</evidence>
<organism evidence="1 2">
    <name type="scientific">Nitrosovibrio tenuis</name>
    <dbReference type="NCBI Taxonomy" id="1233"/>
    <lineage>
        <taxon>Bacteria</taxon>
        <taxon>Pseudomonadati</taxon>
        <taxon>Pseudomonadota</taxon>
        <taxon>Betaproteobacteria</taxon>
        <taxon>Nitrosomonadales</taxon>
        <taxon>Nitrosomonadaceae</taxon>
        <taxon>Nitrosovibrio</taxon>
    </lineage>
</organism>
<protein>
    <submittedName>
        <fullName evidence="1">Uncharacterized protein</fullName>
    </submittedName>
</protein>
<gene>
    <name evidence="1" type="ORF">SAMN05216387_101170</name>
</gene>
<proteinExistence type="predicted"/>
<accession>A0A1H7G664</accession>
<dbReference type="Proteomes" id="UP000198620">
    <property type="component" value="Unassembled WGS sequence"/>
</dbReference>
<dbReference type="AlphaFoldDB" id="A0A1H7G664"/>
<dbReference type="RefSeq" id="WP_218141458.1">
    <property type="nucleotide sequence ID" value="NZ_FOBH01000001.1"/>
</dbReference>
<sequence length="97" mass="10931">MQLTRFDGNAFVSRIGGDLDDILCERFERTVGNDNCVNFTGMKLQIPVDRYRCHYVKAKVSVLRRISGHLAVLHGPRKLAEYDSGGQLLIPEIKTVP</sequence>
<reference evidence="1 2" key="1">
    <citation type="submission" date="2016-10" db="EMBL/GenBank/DDBJ databases">
        <authorList>
            <person name="de Groot N.N."/>
        </authorList>
    </citation>
    <scope>NUCLEOTIDE SEQUENCE [LARGE SCALE GENOMIC DNA]</scope>
    <source>
        <strain evidence="1 2">Nv1</strain>
    </source>
</reference>
<keyword evidence="2" id="KW-1185">Reference proteome</keyword>